<feature type="domain" description="LIM zinc-binding" evidence="5">
    <location>
        <begin position="49"/>
        <end position="115"/>
    </location>
</feature>
<keyword evidence="7" id="KW-1185">Reference proteome</keyword>
<name>A0AAN8Q6P2_PATCE</name>
<dbReference type="PANTHER" id="PTHR24206">
    <property type="entry name" value="OS06G0237300 PROTEIN"/>
    <property type="match status" value="1"/>
</dbReference>
<accession>A0AAN8Q6P2</accession>
<protein>
    <recommendedName>
        <fullName evidence="5">LIM zinc-binding domain-containing protein</fullName>
    </recommendedName>
</protein>
<keyword evidence="1 4" id="KW-0479">Metal-binding</keyword>
<dbReference type="AlphaFoldDB" id="A0AAN8Q6P2"/>
<dbReference type="SUPFAM" id="SSF57716">
    <property type="entry name" value="Glucocorticoid receptor-like (DNA-binding domain)"/>
    <property type="match status" value="1"/>
</dbReference>
<evidence type="ECO:0000313" key="6">
    <source>
        <dbReference type="EMBL" id="KAK6184245.1"/>
    </source>
</evidence>
<evidence type="ECO:0000256" key="1">
    <source>
        <dbReference type="ARBA" id="ARBA00022723"/>
    </source>
</evidence>
<evidence type="ECO:0000256" key="2">
    <source>
        <dbReference type="ARBA" id="ARBA00022833"/>
    </source>
</evidence>
<dbReference type="Proteomes" id="UP001347796">
    <property type="component" value="Unassembled WGS sequence"/>
</dbReference>
<evidence type="ECO:0000313" key="7">
    <source>
        <dbReference type="Proteomes" id="UP001347796"/>
    </source>
</evidence>
<dbReference type="Gene3D" id="2.10.110.10">
    <property type="entry name" value="Cysteine Rich Protein"/>
    <property type="match status" value="1"/>
</dbReference>
<sequence length="144" mass="16837">MTDASPDDSKIQIVESEGENKSYKYQFTYERATLYEYKFERQAVPDAKDPCFRCNKRVHRKEQVGIEELLFHKQCFRCRICGLPLSLQTYHRNPVNGSSDNEVYCKTHVGKTIGEIKGQQQLHITHNDSPNNNNDKYEIQVSYL</sequence>
<keyword evidence="2 4" id="KW-0862">Zinc</keyword>
<gene>
    <name evidence="6" type="ORF">SNE40_006751</name>
</gene>
<evidence type="ECO:0000259" key="5">
    <source>
        <dbReference type="PROSITE" id="PS50023"/>
    </source>
</evidence>
<dbReference type="PROSITE" id="PS00478">
    <property type="entry name" value="LIM_DOMAIN_1"/>
    <property type="match status" value="1"/>
</dbReference>
<dbReference type="SMART" id="SM00132">
    <property type="entry name" value="LIM"/>
    <property type="match status" value="1"/>
</dbReference>
<evidence type="ECO:0000256" key="3">
    <source>
        <dbReference type="ARBA" id="ARBA00023038"/>
    </source>
</evidence>
<reference evidence="6 7" key="1">
    <citation type="submission" date="2024-01" db="EMBL/GenBank/DDBJ databases">
        <title>The genome of the rayed Mediterranean limpet Patella caerulea (Linnaeus, 1758).</title>
        <authorList>
            <person name="Anh-Thu Weber A."/>
            <person name="Halstead-Nussloch G."/>
        </authorList>
    </citation>
    <scope>NUCLEOTIDE SEQUENCE [LARGE SCALE GENOMIC DNA]</scope>
    <source>
        <strain evidence="6">AATW-2023a</strain>
        <tissue evidence="6">Whole specimen</tissue>
    </source>
</reference>
<dbReference type="EMBL" id="JAZGQO010000006">
    <property type="protein sequence ID" value="KAK6184245.1"/>
    <property type="molecule type" value="Genomic_DNA"/>
</dbReference>
<dbReference type="Pfam" id="PF00412">
    <property type="entry name" value="LIM"/>
    <property type="match status" value="1"/>
</dbReference>
<keyword evidence="3 4" id="KW-0440">LIM domain</keyword>
<dbReference type="PROSITE" id="PS50023">
    <property type="entry name" value="LIM_DOMAIN_2"/>
    <property type="match status" value="1"/>
</dbReference>
<dbReference type="GO" id="GO:0046872">
    <property type="term" value="F:metal ion binding"/>
    <property type="evidence" value="ECO:0007669"/>
    <property type="project" value="UniProtKB-KW"/>
</dbReference>
<evidence type="ECO:0000256" key="4">
    <source>
        <dbReference type="PROSITE-ProRule" id="PRU00125"/>
    </source>
</evidence>
<proteinExistence type="predicted"/>
<comment type="caution">
    <text evidence="6">The sequence shown here is derived from an EMBL/GenBank/DDBJ whole genome shotgun (WGS) entry which is preliminary data.</text>
</comment>
<organism evidence="6 7">
    <name type="scientific">Patella caerulea</name>
    <name type="common">Rayed Mediterranean limpet</name>
    <dbReference type="NCBI Taxonomy" id="87958"/>
    <lineage>
        <taxon>Eukaryota</taxon>
        <taxon>Metazoa</taxon>
        <taxon>Spiralia</taxon>
        <taxon>Lophotrochozoa</taxon>
        <taxon>Mollusca</taxon>
        <taxon>Gastropoda</taxon>
        <taxon>Patellogastropoda</taxon>
        <taxon>Patelloidea</taxon>
        <taxon>Patellidae</taxon>
        <taxon>Patella</taxon>
    </lineage>
</organism>
<dbReference type="InterPro" id="IPR001781">
    <property type="entry name" value="Znf_LIM"/>
</dbReference>